<dbReference type="GO" id="GO:0016887">
    <property type="term" value="F:ATP hydrolysis activity"/>
    <property type="evidence" value="ECO:0007669"/>
    <property type="project" value="InterPro"/>
</dbReference>
<gene>
    <name evidence="6" type="ORF">KSX_15060</name>
</gene>
<dbReference type="Gene3D" id="3.40.50.300">
    <property type="entry name" value="P-loop containing nucleotide triphosphate hydrolases"/>
    <property type="match status" value="1"/>
</dbReference>
<evidence type="ECO:0000256" key="1">
    <source>
        <dbReference type="ARBA" id="ARBA00005417"/>
    </source>
</evidence>
<dbReference type="EMBL" id="BNJF01000001">
    <property type="protein sequence ID" value="GHO43343.1"/>
    <property type="molecule type" value="Genomic_DNA"/>
</dbReference>
<name>A0A8J3HYH4_9CHLR</name>
<dbReference type="Pfam" id="PF08352">
    <property type="entry name" value="oligo_HPY"/>
    <property type="match status" value="1"/>
</dbReference>
<keyword evidence="4 6" id="KW-0067">ATP-binding</keyword>
<evidence type="ECO:0000256" key="3">
    <source>
        <dbReference type="ARBA" id="ARBA00022741"/>
    </source>
</evidence>
<keyword evidence="2" id="KW-0813">Transport</keyword>
<comment type="caution">
    <text evidence="6">The sequence shown here is derived from an EMBL/GenBank/DDBJ whole genome shotgun (WGS) entry which is preliminary data.</text>
</comment>
<dbReference type="RefSeq" id="WP_220192823.1">
    <property type="nucleotide sequence ID" value="NZ_BNJF01000001.1"/>
</dbReference>
<dbReference type="PROSITE" id="PS00211">
    <property type="entry name" value="ABC_TRANSPORTER_1"/>
    <property type="match status" value="1"/>
</dbReference>
<dbReference type="Proteomes" id="UP000612362">
    <property type="component" value="Unassembled WGS sequence"/>
</dbReference>
<dbReference type="InterPro" id="IPR017871">
    <property type="entry name" value="ABC_transporter-like_CS"/>
</dbReference>
<dbReference type="PROSITE" id="PS50893">
    <property type="entry name" value="ABC_TRANSPORTER_2"/>
    <property type="match status" value="1"/>
</dbReference>
<keyword evidence="3" id="KW-0547">Nucleotide-binding</keyword>
<accession>A0A8J3HYH4</accession>
<dbReference type="Pfam" id="PF00005">
    <property type="entry name" value="ABC_tran"/>
    <property type="match status" value="1"/>
</dbReference>
<keyword evidence="7" id="KW-1185">Reference proteome</keyword>
<dbReference type="InterPro" id="IPR003593">
    <property type="entry name" value="AAA+_ATPase"/>
</dbReference>
<dbReference type="PANTHER" id="PTHR43776:SF8">
    <property type="entry name" value="ABC TRANSPORTER, ATP-BINDING PROTEIN"/>
    <property type="match status" value="1"/>
</dbReference>
<dbReference type="GO" id="GO:0005524">
    <property type="term" value="F:ATP binding"/>
    <property type="evidence" value="ECO:0007669"/>
    <property type="project" value="UniProtKB-KW"/>
</dbReference>
<reference evidence="6" key="1">
    <citation type="submission" date="2020-10" db="EMBL/GenBank/DDBJ databases">
        <title>Taxonomic study of unclassified bacteria belonging to the class Ktedonobacteria.</title>
        <authorList>
            <person name="Yabe S."/>
            <person name="Wang C.M."/>
            <person name="Zheng Y."/>
            <person name="Sakai Y."/>
            <person name="Cavaletti L."/>
            <person name="Monciardini P."/>
            <person name="Donadio S."/>
        </authorList>
    </citation>
    <scope>NUCLEOTIDE SEQUENCE</scope>
    <source>
        <strain evidence="6">SOSP1-1</strain>
    </source>
</reference>
<dbReference type="InterPro" id="IPR027417">
    <property type="entry name" value="P-loop_NTPase"/>
</dbReference>
<dbReference type="InterPro" id="IPR003439">
    <property type="entry name" value="ABC_transporter-like_ATP-bd"/>
</dbReference>
<evidence type="ECO:0000313" key="6">
    <source>
        <dbReference type="EMBL" id="GHO43343.1"/>
    </source>
</evidence>
<dbReference type="PANTHER" id="PTHR43776">
    <property type="entry name" value="TRANSPORT ATP-BINDING PROTEIN"/>
    <property type="match status" value="1"/>
</dbReference>
<feature type="domain" description="ABC transporter" evidence="5">
    <location>
        <begin position="32"/>
        <end position="274"/>
    </location>
</feature>
<dbReference type="InterPro" id="IPR050319">
    <property type="entry name" value="ABC_transp_ATP-bind"/>
</dbReference>
<dbReference type="SUPFAM" id="SSF52540">
    <property type="entry name" value="P-loop containing nucleoside triphosphate hydrolases"/>
    <property type="match status" value="1"/>
</dbReference>
<evidence type="ECO:0000256" key="2">
    <source>
        <dbReference type="ARBA" id="ARBA00022448"/>
    </source>
</evidence>
<evidence type="ECO:0000256" key="4">
    <source>
        <dbReference type="ARBA" id="ARBA00022840"/>
    </source>
</evidence>
<dbReference type="AlphaFoldDB" id="A0A8J3HYH4"/>
<comment type="similarity">
    <text evidence="1">Belongs to the ABC transporter superfamily.</text>
</comment>
<sequence length="360" mass="39828">MSVTNAAQSRARANGAPQPIMVAEHLKKDFPLRQLNILSPAMAVHAVEDASFALYPGRATALVGESGSGKTTIARMLARLYEPTSGTLNFRGDPVKLGRGADLASYRRHVQLVFQDPFASLNPVHSIRYHLSRPLRIYGHARNRQEETEQILALLRRVNLTPAEQFIEKYPHQLSGGQRQRIAIARTLAVQPEVLLADEPVSMLDVSIRLDILNLLRRLKDEEQLALLYITHDIASARYFAEETLVMYAGQMVEGGPSEEVTQRPKHPYTQLLLSAAPDPTRVKSKGKTDLPARGEIPSLIKPPTGCRFHPRCPHAMPVCKERFPGRTDLGNGHWTNCFLYGDGGRPVASNASAPKTAQD</sequence>
<evidence type="ECO:0000259" key="5">
    <source>
        <dbReference type="PROSITE" id="PS50893"/>
    </source>
</evidence>
<dbReference type="GO" id="GO:0015833">
    <property type="term" value="P:peptide transport"/>
    <property type="evidence" value="ECO:0007669"/>
    <property type="project" value="InterPro"/>
</dbReference>
<evidence type="ECO:0000313" key="7">
    <source>
        <dbReference type="Proteomes" id="UP000612362"/>
    </source>
</evidence>
<dbReference type="FunFam" id="3.40.50.300:FF:000016">
    <property type="entry name" value="Oligopeptide ABC transporter ATP-binding component"/>
    <property type="match status" value="1"/>
</dbReference>
<proteinExistence type="inferred from homology"/>
<dbReference type="SMART" id="SM00382">
    <property type="entry name" value="AAA"/>
    <property type="match status" value="1"/>
</dbReference>
<protein>
    <submittedName>
        <fullName evidence="6">Dipeptide/oligopeptide/nickel ABC transporter ATP-binding protein</fullName>
    </submittedName>
</protein>
<dbReference type="NCBIfam" id="TIGR01727">
    <property type="entry name" value="oligo_HPY"/>
    <property type="match status" value="1"/>
</dbReference>
<dbReference type="GO" id="GO:0055085">
    <property type="term" value="P:transmembrane transport"/>
    <property type="evidence" value="ECO:0007669"/>
    <property type="project" value="UniProtKB-ARBA"/>
</dbReference>
<dbReference type="InterPro" id="IPR013563">
    <property type="entry name" value="Oligopep_ABC_C"/>
</dbReference>
<organism evidence="6 7">
    <name type="scientific">Ktedonospora formicarum</name>
    <dbReference type="NCBI Taxonomy" id="2778364"/>
    <lineage>
        <taxon>Bacteria</taxon>
        <taxon>Bacillati</taxon>
        <taxon>Chloroflexota</taxon>
        <taxon>Ktedonobacteria</taxon>
        <taxon>Ktedonobacterales</taxon>
        <taxon>Ktedonobacteraceae</taxon>
        <taxon>Ktedonospora</taxon>
    </lineage>
</organism>
<dbReference type="CDD" id="cd03257">
    <property type="entry name" value="ABC_NikE_OppD_transporters"/>
    <property type="match status" value="1"/>
</dbReference>